<accession>A0A6J6J142</accession>
<evidence type="ECO:0000259" key="1">
    <source>
        <dbReference type="Pfam" id="PF13439"/>
    </source>
</evidence>
<protein>
    <submittedName>
        <fullName evidence="2">Unannotated protein</fullName>
    </submittedName>
</protein>
<proteinExistence type="predicted"/>
<dbReference type="EMBL" id="CAEZVB010000103">
    <property type="protein sequence ID" value="CAB4630561.1"/>
    <property type="molecule type" value="Genomic_DNA"/>
</dbReference>
<gene>
    <name evidence="2" type="ORF">UFOPK1908_01434</name>
</gene>
<dbReference type="PANTHER" id="PTHR12526">
    <property type="entry name" value="GLYCOSYLTRANSFERASE"/>
    <property type="match status" value="1"/>
</dbReference>
<dbReference type="GO" id="GO:0016757">
    <property type="term" value="F:glycosyltransferase activity"/>
    <property type="evidence" value="ECO:0007669"/>
    <property type="project" value="TreeGrafter"/>
</dbReference>
<dbReference type="SUPFAM" id="SSF53756">
    <property type="entry name" value="UDP-Glycosyltransferase/glycogen phosphorylase"/>
    <property type="match status" value="1"/>
</dbReference>
<dbReference type="Pfam" id="PF13439">
    <property type="entry name" value="Glyco_transf_4"/>
    <property type="match status" value="1"/>
</dbReference>
<feature type="domain" description="Glycosyltransferase subfamily 4-like N-terminal" evidence="1">
    <location>
        <begin position="2"/>
        <end position="82"/>
    </location>
</feature>
<reference evidence="2" key="1">
    <citation type="submission" date="2020-05" db="EMBL/GenBank/DDBJ databases">
        <authorList>
            <person name="Chiriac C."/>
            <person name="Salcher M."/>
            <person name="Ghai R."/>
            <person name="Kavagutti S V."/>
        </authorList>
    </citation>
    <scope>NUCLEOTIDE SEQUENCE</scope>
</reference>
<sequence>MVHVHEPMAPGLSLLTLWVADGPIVSTWHSSNPRSRVLASLNRLVQTAMEKVSGRIAVSEDARKTLVSHLGGDAVLIPNGVRVKAFQAGTRHPLFDESKPAILFLGRIDESRKGLSIFLEALPAVIEAIPELQVFIAGPGDIDDIRKGLASNVDSHIIFLGRISDEEKVQALYSADVYIAPNTGGESFGIVLIEAMATGTAVLASDLPAFSRVLDGGVAGAMFVNEDSVDLAIQTISLLENPQRRADLVAAGSQRVLRYDWDHVVDDVLAVYDSVTISGERVHEDLRGQIIGRLSSGIPGLR</sequence>
<evidence type="ECO:0000313" key="2">
    <source>
        <dbReference type="EMBL" id="CAB4630561.1"/>
    </source>
</evidence>
<dbReference type="PANTHER" id="PTHR12526:SF613">
    <property type="entry name" value="PHOSPHATIDYL-MYO-INOSITOL MANNOSYLTRANSFERASE"/>
    <property type="match status" value="1"/>
</dbReference>
<name>A0A6J6J142_9ZZZZ</name>
<organism evidence="2">
    <name type="scientific">freshwater metagenome</name>
    <dbReference type="NCBI Taxonomy" id="449393"/>
    <lineage>
        <taxon>unclassified sequences</taxon>
        <taxon>metagenomes</taxon>
        <taxon>ecological metagenomes</taxon>
    </lineage>
</organism>
<dbReference type="Pfam" id="PF13692">
    <property type="entry name" value="Glyco_trans_1_4"/>
    <property type="match status" value="1"/>
</dbReference>
<dbReference type="InterPro" id="IPR028098">
    <property type="entry name" value="Glyco_trans_4-like_N"/>
</dbReference>
<dbReference type="CDD" id="cd03801">
    <property type="entry name" value="GT4_PimA-like"/>
    <property type="match status" value="1"/>
</dbReference>
<dbReference type="Gene3D" id="3.40.50.2000">
    <property type="entry name" value="Glycogen Phosphorylase B"/>
    <property type="match status" value="2"/>
</dbReference>
<dbReference type="AlphaFoldDB" id="A0A6J6J142"/>